<dbReference type="CDD" id="cd00616">
    <property type="entry name" value="AHBA_syn"/>
    <property type="match status" value="1"/>
</dbReference>
<proteinExistence type="inferred from homology"/>
<evidence type="ECO:0000256" key="1">
    <source>
        <dbReference type="ARBA" id="ARBA00022898"/>
    </source>
</evidence>
<dbReference type="AlphaFoldDB" id="A0A4R9BY43"/>
<sequence length="369" mass="38628">MAHSLAPTVIPMNDLSRGISRDQGEFTRVFDEVLASGYVIMGPKHTALEQDLAKYLGVAHAAGVASGTDALELAIKAVMPEGRNVVITAANAGGYTTTAARRAGYSVRYSDVDATSMCLSAATVGEHLSTDVGVVVITHLYGNLTDFSELVALCHSFGVKVVEDCAQAIGARLNGVAAGSIGDIAATSFYPTKNLGAIGDGGAIFTNSDASAALVKELRQYGWSSKYRVARAGGTNSRLDELQAGFLGVRLPLLDSLNERRRSIVASYVVSAEGGPLQVLPAVGAHHVAHLAVARTDRREEFRAALSERGVQTDVHFPVPDHLQPGFAAPAQSLPVTERLAGEVLSLPCFPEMTDDEVNAVCSAIAALA</sequence>
<dbReference type="GO" id="GO:0008483">
    <property type="term" value="F:transaminase activity"/>
    <property type="evidence" value="ECO:0007669"/>
    <property type="project" value="UniProtKB-KW"/>
</dbReference>
<dbReference type="Pfam" id="PF01041">
    <property type="entry name" value="DegT_DnrJ_EryC1"/>
    <property type="match status" value="1"/>
</dbReference>
<dbReference type="Proteomes" id="UP000298468">
    <property type="component" value="Unassembled WGS sequence"/>
</dbReference>
<comment type="similarity">
    <text evidence="2 5">Belongs to the DegT/DnrJ/EryC1 family.</text>
</comment>
<organism evidence="6 7">
    <name type="scientific">Cryobacterium lactosi</name>
    <dbReference type="NCBI Taxonomy" id="1259202"/>
    <lineage>
        <taxon>Bacteria</taxon>
        <taxon>Bacillati</taxon>
        <taxon>Actinomycetota</taxon>
        <taxon>Actinomycetes</taxon>
        <taxon>Micrococcales</taxon>
        <taxon>Microbacteriaceae</taxon>
        <taxon>Cryobacterium</taxon>
    </lineage>
</organism>
<protein>
    <submittedName>
        <fullName evidence="6">DegT/DnrJ/EryC1/StrS family aminotransferase</fullName>
    </submittedName>
</protein>
<evidence type="ECO:0000313" key="7">
    <source>
        <dbReference type="Proteomes" id="UP000298468"/>
    </source>
</evidence>
<dbReference type="InterPro" id="IPR000653">
    <property type="entry name" value="DegT/StrS_aminotransferase"/>
</dbReference>
<dbReference type="SUPFAM" id="SSF53383">
    <property type="entry name" value="PLP-dependent transferases"/>
    <property type="match status" value="1"/>
</dbReference>
<dbReference type="PANTHER" id="PTHR30244">
    <property type="entry name" value="TRANSAMINASE"/>
    <property type="match status" value="1"/>
</dbReference>
<feature type="modified residue" description="N6-(pyridoxal phosphate)lysine" evidence="4">
    <location>
        <position position="193"/>
    </location>
</feature>
<accession>A0A4R9BY43</accession>
<dbReference type="InterPro" id="IPR015422">
    <property type="entry name" value="PyrdxlP-dep_Trfase_small"/>
</dbReference>
<evidence type="ECO:0000256" key="4">
    <source>
        <dbReference type="PIRSR" id="PIRSR000390-2"/>
    </source>
</evidence>
<evidence type="ECO:0000256" key="5">
    <source>
        <dbReference type="RuleBase" id="RU004508"/>
    </source>
</evidence>
<comment type="caution">
    <text evidence="6">The sequence shown here is derived from an EMBL/GenBank/DDBJ whole genome shotgun (WGS) entry which is preliminary data.</text>
</comment>
<feature type="active site" description="Proton acceptor" evidence="3">
    <location>
        <position position="193"/>
    </location>
</feature>
<dbReference type="InterPro" id="IPR015424">
    <property type="entry name" value="PyrdxlP-dep_Trfase"/>
</dbReference>
<keyword evidence="6" id="KW-0808">Transferase</keyword>
<dbReference type="OrthoDB" id="9804264at2"/>
<keyword evidence="7" id="KW-1185">Reference proteome</keyword>
<evidence type="ECO:0000256" key="2">
    <source>
        <dbReference type="ARBA" id="ARBA00037999"/>
    </source>
</evidence>
<dbReference type="Gene3D" id="3.40.640.10">
    <property type="entry name" value="Type I PLP-dependent aspartate aminotransferase-like (Major domain)"/>
    <property type="match status" value="1"/>
</dbReference>
<evidence type="ECO:0000256" key="3">
    <source>
        <dbReference type="PIRSR" id="PIRSR000390-1"/>
    </source>
</evidence>
<dbReference type="PANTHER" id="PTHR30244:SF36">
    <property type="entry name" value="3-OXO-GLUCOSE-6-PHOSPHATE:GLUTAMATE AMINOTRANSFERASE"/>
    <property type="match status" value="1"/>
</dbReference>
<keyword evidence="1 4" id="KW-0663">Pyridoxal phosphate</keyword>
<keyword evidence="6" id="KW-0032">Aminotransferase</keyword>
<name>A0A4R9BY43_9MICO</name>
<dbReference type="PIRSF" id="PIRSF000390">
    <property type="entry name" value="PLP_StrS"/>
    <property type="match status" value="1"/>
</dbReference>
<dbReference type="EMBL" id="SOHM01000013">
    <property type="protein sequence ID" value="TFD91878.1"/>
    <property type="molecule type" value="Genomic_DNA"/>
</dbReference>
<evidence type="ECO:0000313" key="6">
    <source>
        <dbReference type="EMBL" id="TFD91878.1"/>
    </source>
</evidence>
<dbReference type="GO" id="GO:0000271">
    <property type="term" value="P:polysaccharide biosynthetic process"/>
    <property type="evidence" value="ECO:0007669"/>
    <property type="project" value="TreeGrafter"/>
</dbReference>
<dbReference type="GO" id="GO:0030170">
    <property type="term" value="F:pyridoxal phosphate binding"/>
    <property type="evidence" value="ECO:0007669"/>
    <property type="project" value="TreeGrafter"/>
</dbReference>
<gene>
    <name evidence="6" type="ORF">E3T61_07760</name>
</gene>
<reference evidence="6 7" key="1">
    <citation type="submission" date="2019-03" db="EMBL/GenBank/DDBJ databases">
        <title>Genomics of glacier-inhabiting Cryobacterium strains.</title>
        <authorList>
            <person name="Liu Q."/>
            <person name="Xin Y.-H."/>
        </authorList>
    </citation>
    <scope>NUCLEOTIDE SEQUENCE [LARGE SCALE GENOMIC DNA]</scope>
    <source>
        <strain evidence="6 7">Sr59</strain>
    </source>
</reference>
<dbReference type="Gene3D" id="3.90.1150.10">
    <property type="entry name" value="Aspartate Aminotransferase, domain 1"/>
    <property type="match status" value="1"/>
</dbReference>
<dbReference type="InterPro" id="IPR015421">
    <property type="entry name" value="PyrdxlP-dep_Trfase_major"/>
</dbReference>